<keyword evidence="1" id="KW-1133">Transmembrane helix</keyword>
<keyword evidence="1" id="KW-0812">Transmembrane</keyword>
<proteinExistence type="predicted"/>
<evidence type="ECO:0000313" key="3">
    <source>
        <dbReference type="Proteomes" id="UP001165393"/>
    </source>
</evidence>
<dbReference type="EMBL" id="JAMQGP010000004">
    <property type="protein sequence ID" value="MCM2680030.1"/>
    <property type="molecule type" value="Genomic_DNA"/>
</dbReference>
<protein>
    <submittedName>
        <fullName evidence="2">RHS repeat-associated core domain-containing protein</fullName>
    </submittedName>
</protein>
<sequence length="398" mass="40703">MNGRIYDPTIGRFLQADPFIQAPKNSQSFNRYSYVLNNPLSYTDPTGYFFSGLKNFVKKYWKPIVAAVAAVVTYGAASGWAAGWGLTTSVQIGTVSMHGIAVYGTSLSLGGYMAAGAISGAIAGAISSGTLKGTLRGAFSGAVFGGLGYGQHVGGWSNPTQYAAHAMAGGVLNDLQGGKFGHGFITAGIMKAAGKFNTQGTISRTIVQAIAGGTVSSITGGKFKNGALTSAMQYVANEASSRFQHPDSKLAQILGDMSDELKSTWNSLKNALSIGTPEAAVAGSGAVSGHVLIAGGSYEKGIATDLSGKVCSVDTICGRLGPGYGSSVSIVPAFSGGSNLVEGSSWQFGYYVDGPGAKYSFLSDFQSIAVGKPIIDVYDTSVGAGGQACYVTVSNCSE</sequence>
<keyword evidence="1" id="KW-0472">Membrane</keyword>
<dbReference type="InterPro" id="IPR050708">
    <property type="entry name" value="T6SS_VgrG/RHS"/>
</dbReference>
<dbReference type="Gene3D" id="2.180.10.10">
    <property type="entry name" value="RHS repeat-associated core"/>
    <property type="match status" value="1"/>
</dbReference>
<comment type="caution">
    <text evidence="2">The sequence shown here is derived from an EMBL/GenBank/DDBJ whole genome shotgun (WGS) entry which is preliminary data.</text>
</comment>
<keyword evidence="3" id="KW-1185">Reference proteome</keyword>
<dbReference type="NCBIfam" id="TIGR03696">
    <property type="entry name" value="Rhs_assc_core"/>
    <property type="match status" value="1"/>
</dbReference>
<reference evidence="2 3" key="1">
    <citation type="journal article" date="2013" name="Antonie Van Leeuwenhoek">
        <title>Echinimonas agarilytica gen. nov., sp. nov., a new gammaproteobacterium isolated from the sea urchin Strongylocentrotus intermedius.</title>
        <authorList>
            <person name="Nedashkovskaya O.I."/>
            <person name="Stenkova A.M."/>
            <person name="Zhukova N.V."/>
            <person name="Van Trappen S."/>
            <person name="Lee J.S."/>
            <person name="Kim S.B."/>
        </authorList>
    </citation>
    <scope>NUCLEOTIDE SEQUENCE [LARGE SCALE GENOMIC DNA]</scope>
    <source>
        <strain evidence="2 3">KMM 6351</strain>
    </source>
</reference>
<name>A0AA41W6U1_9GAMM</name>
<dbReference type="InterPro" id="IPR022385">
    <property type="entry name" value="Rhs_assc_core"/>
</dbReference>
<dbReference type="Proteomes" id="UP001165393">
    <property type="component" value="Unassembled WGS sequence"/>
</dbReference>
<dbReference type="RefSeq" id="WP_251261457.1">
    <property type="nucleotide sequence ID" value="NZ_JAMQGP010000004.1"/>
</dbReference>
<accession>A0AA41W6U1</accession>
<dbReference type="PANTHER" id="PTHR32305">
    <property type="match status" value="1"/>
</dbReference>
<evidence type="ECO:0000313" key="2">
    <source>
        <dbReference type="EMBL" id="MCM2680030.1"/>
    </source>
</evidence>
<gene>
    <name evidence="2" type="ORF">NAF29_10175</name>
</gene>
<feature type="transmembrane region" description="Helical" evidence="1">
    <location>
        <begin position="64"/>
        <end position="86"/>
    </location>
</feature>
<evidence type="ECO:0000256" key="1">
    <source>
        <dbReference type="SAM" id="Phobius"/>
    </source>
</evidence>
<organism evidence="2 3">
    <name type="scientific">Echinimonas agarilytica</name>
    <dbReference type="NCBI Taxonomy" id="1215918"/>
    <lineage>
        <taxon>Bacteria</taxon>
        <taxon>Pseudomonadati</taxon>
        <taxon>Pseudomonadota</taxon>
        <taxon>Gammaproteobacteria</taxon>
        <taxon>Alteromonadales</taxon>
        <taxon>Echinimonadaceae</taxon>
        <taxon>Echinimonas</taxon>
    </lineage>
</organism>
<dbReference type="PANTHER" id="PTHR32305:SF15">
    <property type="entry name" value="PROTEIN RHSA-RELATED"/>
    <property type="match status" value="1"/>
</dbReference>
<dbReference type="AlphaFoldDB" id="A0AA41W6U1"/>
<feature type="transmembrane region" description="Helical" evidence="1">
    <location>
        <begin position="106"/>
        <end position="126"/>
    </location>
</feature>